<dbReference type="RefSeq" id="XP_013787799.1">
    <property type="nucleotide sequence ID" value="XM_013932345.2"/>
</dbReference>
<keyword evidence="3" id="KW-1185">Reference proteome</keyword>
<dbReference type="InterPro" id="IPR036638">
    <property type="entry name" value="HLH_DNA-bd_sf"/>
</dbReference>
<feature type="region of interest" description="Disordered" evidence="1">
    <location>
        <begin position="27"/>
        <end position="103"/>
    </location>
</feature>
<evidence type="ECO:0000259" key="2">
    <source>
        <dbReference type="PROSITE" id="PS50888"/>
    </source>
</evidence>
<sequence length="221" mass="25027">MTSAIGEIKSLTQEKCFWPDDVDNYPCLDDLQNEDKSRSVTKRPSGSAEDPSLNSESTDSSSEVATPAKPKRQRTSSSNGRRRRQTLNARERNLRRLESNERERMRMHSLNDAFQALREVIPHITMERKLSKIETLTLAKNYIMALTNVVCDMRGENKPYKLLSANLDSNNNADDHGDTQIQLPESALILQEINPNRQGKLEGVHLTEYDVSVPSRGDKSL</sequence>
<protein>
    <submittedName>
        <fullName evidence="4">Protein dimmed-like</fullName>
    </submittedName>
</protein>
<organism evidence="3 4">
    <name type="scientific">Limulus polyphemus</name>
    <name type="common">Atlantic horseshoe crab</name>
    <dbReference type="NCBI Taxonomy" id="6850"/>
    <lineage>
        <taxon>Eukaryota</taxon>
        <taxon>Metazoa</taxon>
        <taxon>Ecdysozoa</taxon>
        <taxon>Arthropoda</taxon>
        <taxon>Chelicerata</taxon>
        <taxon>Merostomata</taxon>
        <taxon>Xiphosura</taxon>
        <taxon>Limulidae</taxon>
        <taxon>Limulus</taxon>
    </lineage>
</organism>
<feature type="domain" description="BHLH" evidence="2">
    <location>
        <begin position="94"/>
        <end position="146"/>
    </location>
</feature>
<dbReference type="GeneID" id="106471724"/>
<reference evidence="4" key="1">
    <citation type="submission" date="2025-08" db="UniProtKB">
        <authorList>
            <consortium name="RefSeq"/>
        </authorList>
    </citation>
    <scope>IDENTIFICATION</scope>
    <source>
        <tissue evidence="4">Muscle</tissue>
    </source>
</reference>
<dbReference type="InterPro" id="IPR050359">
    <property type="entry name" value="bHLH_transcription_factors"/>
</dbReference>
<dbReference type="PROSITE" id="PS50888">
    <property type="entry name" value="BHLH"/>
    <property type="match status" value="1"/>
</dbReference>
<accession>A0ABM1BSH4</accession>
<dbReference type="PANTHER" id="PTHR19290:SF167">
    <property type="entry name" value="PROTEIN DIMMED"/>
    <property type="match status" value="1"/>
</dbReference>
<evidence type="ECO:0000313" key="4">
    <source>
        <dbReference type="RefSeq" id="XP_013787799.1"/>
    </source>
</evidence>
<dbReference type="SMART" id="SM00353">
    <property type="entry name" value="HLH"/>
    <property type="match status" value="1"/>
</dbReference>
<evidence type="ECO:0000256" key="1">
    <source>
        <dbReference type="SAM" id="MobiDB-lite"/>
    </source>
</evidence>
<dbReference type="SUPFAM" id="SSF47459">
    <property type="entry name" value="HLH, helix-loop-helix DNA-binding domain"/>
    <property type="match status" value="1"/>
</dbReference>
<feature type="compositionally biased region" description="Basic residues" evidence="1">
    <location>
        <begin position="69"/>
        <end position="85"/>
    </location>
</feature>
<proteinExistence type="predicted"/>
<dbReference type="CDD" id="cd19712">
    <property type="entry name" value="bHLH_TS_dimmed_like"/>
    <property type="match status" value="1"/>
</dbReference>
<gene>
    <name evidence="4" type="primary">LOC106471724</name>
</gene>
<dbReference type="Pfam" id="PF00010">
    <property type="entry name" value="HLH"/>
    <property type="match status" value="1"/>
</dbReference>
<dbReference type="InterPro" id="IPR011598">
    <property type="entry name" value="bHLH_dom"/>
</dbReference>
<feature type="compositionally biased region" description="Basic and acidic residues" evidence="1">
    <location>
        <begin position="89"/>
        <end position="103"/>
    </location>
</feature>
<name>A0ABM1BSH4_LIMPO</name>
<dbReference type="PANTHER" id="PTHR19290">
    <property type="entry name" value="BASIC HELIX-LOOP-HELIX PROTEIN NEUROGENIN-RELATED"/>
    <property type="match status" value="1"/>
</dbReference>
<dbReference type="Proteomes" id="UP000694941">
    <property type="component" value="Unplaced"/>
</dbReference>
<dbReference type="Gene3D" id="4.10.280.10">
    <property type="entry name" value="Helix-loop-helix DNA-binding domain"/>
    <property type="match status" value="1"/>
</dbReference>
<feature type="compositionally biased region" description="Low complexity" evidence="1">
    <location>
        <begin position="52"/>
        <end position="62"/>
    </location>
</feature>
<evidence type="ECO:0000313" key="3">
    <source>
        <dbReference type="Proteomes" id="UP000694941"/>
    </source>
</evidence>